<dbReference type="EMBL" id="CP029347">
    <property type="protein sequence ID" value="AWL11247.1"/>
    <property type="molecule type" value="Genomic_DNA"/>
</dbReference>
<evidence type="ECO:0000313" key="6">
    <source>
        <dbReference type="EMBL" id="AWL11247.1"/>
    </source>
</evidence>
<dbReference type="RefSeq" id="WP_109338910.1">
    <property type="nucleotide sequence ID" value="NZ_CP029347.1"/>
</dbReference>
<keyword evidence="4" id="KW-1133">Transmembrane helix</keyword>
<dbReference type="AlphaFoldDB" id="A0A2S2E2K3"/>
<evidence type="ECO:0000256" key="1">
    <source>
        <dbReference type="ARBA" id="ARBA00004389"/>
    </source>
</evidence>
<dbReference type="Gene3D" id="3.40.50.2000">
    <property type="entry name" value="Glycogen Phosphorylase B"/>
    <property type="match status" value="1"/>
</dbReference>
<protein>
    <submittedName>
        <fullName evidence="6">Uncharacterized protein</fullName>
    </submittedName>
</protein>
<dbReference type="NCBIfam" id="NF041549">
    <property type="entry name" value="PssD"/>
    <property type="match status" value="1"/>
</dbReference>
<dbReference type="PANTHER" id="PTHR12154:SF4">
    <property type="entry name" value="UDP-N-ACETYLGLUCOSAMINE TRANSFERASE SUBUNIT ALG14 HOMOLOG"/>
    <property type="match status" value="1"/>
</dbReference>
<dbReference type="Proteomes" id="UP000245728">
    <property type="component" value="Chromosome"/>
</dbReference>
<accession>A0A2S2E2K3</accession>
<sequence length="157" mass="17731">MGRKTNILLMVYGAGGHKAQAHRVVNALNVTQTRIVTISDDSSRPEWSDYHVVAPGLREKSRSSGSLIAAWQIFWQSIHIIRKHHVTSMISTGPGIAIIPALILRICGGKVIHLETWSRFYTRSLAGRVMYLIANRFYYQNKTLSKFYPKGMYGGRL</sequence>
<dbReference type="PANTHER" id="PTHR12154">
    <property type="entry name" value="GLYCOSYL TRANSFERASE-RELATED"/>
    <property type="match status" value="1"/>
</dbReference>
<name>A0A2S2E2K3_9ALTE</name>
<evidence type="ECO:0000256" key="4">
    <source>
        <dbReference type="ARBA" id="ARBA00022989"/>
    </source>
</evidence>
<dbReference type="GO" id="GO:0006488">
    <property type="term" value="P:dolichol-linked oligosaccharide biosynthetic process"/>
    <property type="evidence" value="ECO:0007669"/>
    <property type="project" value="InterPro"/>
</dbReference>
<keyword evidence="7" id="KW-1185">Reference proteome</keyword>
<dbReference type="OrthoDB" id="5623083at2"/>
<evidence type="ECO:0000313" key="7">
    <source>
        <dbReference type="Proteomes" id="UP000245728"/>
    </source>
</evidence>
<evidence type="ECO:0000256" key="5">
    <source>
        <dbReference type="ARBA" id="ARBA00023136"/>
    </source>
</evidence>
<evidence type="ECO:0000256" key="3">
    <source>
        <dbReference type="ARBA" id="ARBA00022824"/>
    </source>
</evidence>
<proteinExistence type="predicted"/>
<keyword evidence="3" id="KW-0256">Endoplasmic reticulum</keyword>
<dbReference type="Pfam" id="PF08660">
    <property type="entry name" value="Alg14"/>
    <property type="match status" value="1"/>
</dbReference>
<keyword evidence="5" id="KW-0472">Membrane</keyword>
<keyword evidence="2" id="KW-0812">Transmembrane</keyword>
<comment type="subcellular location">
    <subcellularLocation>
        <location evidence="1">Endoplasmic reticulum membrane</location>
        <topology evidence="1">Single-pass membrane protein</topology>
    </subcellularLocation>
</comment>
<evidence type="ECO:0000256" key="2">
    <source>
        <dbReference type="ARBA" id="ARBA00022692"/>
    </source>
</evidence>
<gene>
    <name evidence="6" type="ORF">HMF8227_00751</name>
</gene>
<organism evidence="6 7">
    <name type="scientific">Saliniradius amylolyticus</name>
    <dbReference type="NCBI Taxonomy" id="2183582"/>
    <lineage>
        <taxon>Bacteria</taxon>
        <taxon>Pseudomonadati</taxon>
        <taxon>Pseudomonadota</taxon>
        <taxon>Gammaproteobacteria</taxon>
        <taxon>Alteromonadales</taxon>
        <taxon>Alteromonadaceae</taxon>
        <taxon>Saliniradius</taxon>
    </lineage>
</organism>
<dbReference type="GO" id="GO:0004577">
    <property type="term" value="F:N-acetylglucosaminyldiphosphodolichol N-acetylglucosaminyltransferase activity"/>
    <property type="evidence" value="ECO:0007669"/>
    <property type="project" value="TreeGrafter"/>
</dbReference>
<dbReference type="KEGG" id="salh:HMF8227_00751"/>
<dbReference type="InterPro" id="IPR013969">
    <property type="entry name" value="Oligosacch_biosynth_Alg14"/>
</dbReference>
<reference evidence="6 7" key="1">
    <citation type="submission" date="2018-05" db="EMBL/GenBank/DDBJ databases">
        <title>Salinimonas sp. HMF8227 Genome sequencing and assembly.</title>
        <authorList>
            <person name="Kang H."/>
            <person name="Kang J."/>
            <person name="Cha I."/>
            <person name="Kim H."/>
            <person name="Joh K."/>
        </authorList>
    </citation>
    <scope>NUCLEOTIDE SEQUENCE [LARGE SCALE GENOMIC DNA]</scope>
    <source>
        <strain evidence="6 7">HMF8227</strain>
    </source>
</reference>